<evidence type="ECO:0000313" key="2">
    <source>
        <dbReference type="EMBL" id="CAD7284172.1"/>
    </source>
</evidence>
<accession>A0A7R9C1C9</accession>
<feature type="non-terminal residue" evidence="2">
    <location>
        <position position="117"/>
    </location>
</feature>
<evidence type="ECO:0000313" key="3">
    <source>
        <dbReference type="Proteomes" id="UP000678499"/>
    </source>
</evidence>
<dbReference type="Proteomes" id="UP000678499">
    <property type="component" value="Unassembled WGS sequence"/>
</dbReference>
<organism evidence="2">
    <name type="scientific">Notodromas monacha</name>
    <dbReference type="NCBI Taxonomy" id="399045"/>
    <lineage>
        <taxon>Eukaryota</taxon>
        <taxon>Metazoa</taxon>
        <taxon>Ecdysozoa</taxon>
        <taxon>Arthropoda</taxon>
        <taxon>Crustacea</taxon>
        <taxon>Oligostraca</taxon>
        <taxon>Ostracoda</taxon>
        <taxon>Podocopa</taxon>
        <taxon>Podocopida</taxon>
        <taxon>Cypridocopina</taxon>
        <taxon>Cypridoidea</taxon>
        <taxon>Cyprididae</taxon>
        <taxon>Notodromas</taxon>
    </lineage>
</organism>
<feature type="compositionally biased region" description="Polar residues" evidence="1">
    <location>
        <begin position="1"/>
        <end position="17"/>
    </location>
</feature>
<keyword evidence="3" id="KW-1185">Reference proteome</keyword>
<proteinExistence type="predicted"/>
<reference evidence="2" key="1">
    <citation type="submission" date="2020-11" db="EMBL/GenBank/DDBJ databases">
        <authorList>
            <person name="Tran Van P."/>
        </authorList>
    </citation>
    <scope>NUCLEOTIDE SEQUENCE</scope>
</reference>
<sequence length="117" mass="13054">MSRSFCNSRDVDGNSSEEGSEPRGSFSPVSNCSKHGRDDGKGGNKIIDQEPEHNNEVDDDDDDEGCRPEDCENEKTCCSSNNNSDGEEINECPALIKRCDMFKRFTASSKTYDTYKH</sequence>
<gene>
    <name evidence="2" type="ORF">NMOB1V02_LOCUS11779</name>
</gene>
<name>A0A7R9C1C9_9CRUS</name>
<evidence type="ECO:0000256" key="1">
    <source>
        <dbReference type="SAM" id="MobiDB-lite"/>
    </source>
</evidence>
<feature type="compositionally biased region" description="Basic and acidic residues" evidence="1">
    <location>
        <begin position="35"/>
        <end position="56"/>
    </location>
</feature>
<dbReference type="EMBL" id="CAJPEX010007194">
    <property type="protein sequence ID" value="CAG0924324.1"/>
    <property type="molecule type" value="Genomic_DNA"/>
</dbReference>
<protein>
    <submittedName>
        <fullName evidence="2">Uncharacterized protein</fullName>
    </submittedName>
</protein>
<dbReference type="AlphaFoldDB" id="A0A7R9C1C9"/>
<feature type="region of interest" description="Disordered" evidence="1">
    <location>
        <begin position="1"/>
        <end position="88"/>
    </location>
</feature>
<dbReference type="EMBL" id="OA889231">
    <property type="protein sequence ID" value="CAD7284172.1"/>
    <property type="molecule type" value="Genomic_DNA"/>
</dbReference>
<feature type="compositionally biased region" description="Basic and acidic residues" evidence="1">
    <location>
        <begin position="65"/>
        <end position="75"/>
    </location>
</feature>